<organism evidence="2 3">
    <name type="scientific">Bucco capensis</name>
    <name type="common">collared puffbird</name>
    <dbReference type="NCBI Taxonomy" id="135168"/>
    <lineage>
        <taxon>Eukaryota</taxon>
        <taxon>Metazoa</taxon>
        <taxon>Chordata</taxon>
        <taxon>Craniata</taxon>
        <taxon>Vertebrata</taxon>
        <taxon>Euteleostomi</taxon>
        <taxon>Archelosauria</taxon>
        <taxon>Archosauria</taxon>
        <taxon>Dinosauria</taxon>
        <taxon>Saurischia</taxon>
        <taxon>Theropoda</taxon>
        <taxon>Coelurosauria</taxon>
        <taxon>Aves</taxon>
        <taxon>Neognathae</taxon>
        <taxon>Neoaves</taxon>
        <taxon>Telluraves</taxon>
        <taxon>Coraciimorphae</taxon>
        <taxon>Piciformes</taxon>
        <taxon>Bucconidae</taxon>
        <taxon>Bucco</taxon>
    </lineage>
</organism>
<keyword evidence="1" id="KW-0175">Coiled coil</keyword>
<evidence type="ECO:0000313" key="2">
    <source>
        <dbReference type="EMBL" id="NXH10949.1"/>
    </source>
</evidence>
<name>A0A7K9HAQ3_9PICI</name>
<feature type="coiled-coil region" evidence="1">
    <location>
        <begin position="58"/>
        <end position="92"/>
    </location>
</feature>
<proteinExistence type="predicted"/>
<protein>
    <submittedName>
        <fullName evidence="2">CCD62 protein</fullName>
    </submittedName>
</protein>
<keyword evidence="3" id="KW-1185">Reference proteome</keyword>
<feature type="coiled-coil region" evidence="1">
    <location>
        <begin position="135"/>
        <end position="205"/>
    </location>
</feature>
<gene>
    <name evidence="2" type="primary">Ccdc62</name>
    <name evidence="2" type="ORF">BUCCAP_R13960</name>
</gene>
<dbReference type="Proteomes" id="UP000534107">
    <property type="component" value="Unassembled WGS sequence"/>
</dbReference>
<dbReference type="AlphaFoldDB" id="A0A7K9HAQ3"/>
<accession>A0A7K9HAQ3</accession>
<feature type="non-terminal residue" evidence="2">
    <location>
        <position position="246"/>
    </location>
</feature>
<reference evidence="2 3" key="1">
    <citation type="submission" date="2019-09" db="EMBL/GenBank/DDBJ databases">
        <title>Bird 10,000 Genomes (B10K) Project - Family phase.</title>
        <authorList>
            <person name="Zhang G."/>
        </authorList>
    </citation>
    <scope>NUCLEOTIDE SEQUENCE [LARGE SCALE GENOMIC DNA]</scope>
    <source>
        <strain evidence="2">B10K-DU-001-16</strain>
        <tissue evidence="2">Muscle</tissue>
    </source>
</reference>
<evidence type="ECO:0000256" key="1">
    <source>
        <dbReference type="SAM" id="Coils"/>
    </source>
</evidence>
<dbReference type="OrthoDB" id="6155277at2759"/>
<dbReference type="EMBL" id="VWZO01003001">
    <property type="protein sequence ID" value="NXH10949.1"/>
    <property type="molecule type" value="Genomic_DNA"/>
</dbReference>
<feature type="non-terminal residue" evidence="2">
    <location>
        <position position="1"/>
    </location>
</feature>
<comment type="caution">
    <text evidence="2">The sequence shown here is derived from an EMBL/GenBank/DDBJ whole genome shotgun (WGS) entry which is preliminary data.</text>
</comment>
<sequence length="246" mass="28657">IIQQLRQENQLLTAELKGRDKLLSDTVAKHETQLQAWRCDRQKVLTCTKQCSLLKDELNERDQMIKSLTQRLKEMSEKVRDATAHCQALEEKNQSLHCLVLELSAKKGQLQVRQQELLTMLELKDEAELETISWITEFTSKFKKLESALHAAETEKLHLSKDKQDLERSVKKLILARGKLKDDLHEKMKENNKQQEKIIRLTEENGYLRRELALRVGKANTKDQFLQVAKSKQARTDTERSSLQQV</sequence>
<evidence type="ECO:0000313" key="3">
    <source>
        <dbReference type="Proteomes" id="UP000534107"/>
    </source>
</evidence>